<keyword evidence="2" id="KW-1185">Reference proteome</keyword>
<proteinExistence type="predicted"/>
<dbReference type="Proteomes" id="UP000647587">
    <property type="component" value="Unassembled WGS sequence"/>
</dbReference>
<evidence type="ECO:0008006" key="3">
    <source>
        <dbReference type="Google" id="ProtNLM"/>
    </source>
</evidence>
<evidence type="ECO:0000313" key="1">
    <source>
        <dbReference type="EMBL" id="GGK21919.1"/>
    </source>
</evidence>
<dbReference type="Pfam" id="PF01063">
    <property type="entry name" value="Aminotran_4"/>
    <property type="match status" value="1"/>
</dbReference>
<protein>
    <recommendedName>
        <fullName evidence="3">Aminotransferase class IV</fullName>
    </recommendedName>
</protein>
<evidence type="ECO:0000313" key="2">
    <source>
        <dbReference type="Proteomes" id="UP000647587"/>
    </source>
</evidence>
<dbReference type="RefSeq" id="WP_189005908.1">
    <property type="nucleotide sequence ID" value="NZ_BMPP01000005.1"/>
</dbReference>
<dbReference type="EMBL" id="BMPP01000005">
    <property type="protein sequence ID" value="GGK21919.1"/>
    <property type="molecule type" value="Genomic_DNA"/>
</dbReference>
<dbReference type="InterPro" id="IPR043131">
    <property type="entry name" value="BCAT-like_N"/>
</dbReference>
<dbReference type="InterPro" id="IPR036038">
    <property type="entry name" value="Aminotransferase-like"/>
</dbReference>
<dbReference type="SUPFAM" id="SSF56752">
    <property type="entry name" value="D-aminoacid aminotransferase-like PLP-dependent enzymes"/>
    <property type="match status" value="1"/>
</dbReference>
<gene>
    <name evidence="1" type="ORF">GCM10008955_14270</name>
</gene>
<sequence length="234" mass="25583">MKPLPHHLDHPAWLHGATAFTTVRTRYGQALHWSTHLSRLKDTCRFLGLPNPDPDLLPFEPLPWGLARVTVTAGGTFLSHRPLQPGPRPEAGVRVRLTDVQVHPQLAVYKTGNYLPYRLAMQAAAEAYEGWLQTAAGHVVDGSRTSPLLHLDGQLVVPAGGLPGVTRALYLRDTLHVERPVHREELAEVAAAWVCGSGVGVIPVSELETPAGVRSLRVHWPDATDPALLWPDPD</sequence>
<reference evidence="2" key="1">
    <citation type="journal article" date="2019" name="Int. J. Syst. Evol. Microbiol.">
        <title>The Global Catalogue of Microorganisms (GCM) 10K type strain sequencing project: providing services to taxonomists for standard genome sequencing and annotation.</title>
        <authorList>
            <consortium name="The Broad Institute Genomics Platform"/>
            <consortium name="The Broad Institute Genome Sequencing Center for Infectious Disease"/>
            <person name="Wu L."/>
            <person name="Ma J."/>
        </authorList>
    </citation>
    <scope>NUCLEOTIDE SEQUENCE [LARGE SCALE GENOMIC DNA]</scope>
    <source>
        <strain evidence="2">JCM 30331</strain>
    </source>
</reference>
<organism evidence="1 2">
    <name type="scientific">Deinococcus malanensis</name>
    <dbReference type="NCBI Taxonomy" id="1706855"/>
    <lineage>
        <taxon>Bacteria</taxon>
        <taxon>Thermotogati</taxon>
        <taxon>Deinococcota</taxon>
        <taxon>Deinococci</taxon>
        <taxon>Deinococcales</taxon>
        <taxon>Deinococcaceae</taxon>
        <taxon>Deinococcus</taxon>
    </lineage>
</organism>
<comment type="caution">
    <text evidence="1">The sequence shown here is derived from an EMBL/GenBank/DDBJ whole genome shotgun (WGS) entry which is preliminary data.</text>
</comment>
<dbReference type="Gene3D" id="3.20.10.10">
    <property type="entry name" value="D-amino Acid Aminotransferase, subunit A, domain 2"/>
    <property type="match status" value="1"/>
</dbReference>
<name>A0ABQ2ER96_9DEIO</name>
<dbReference type="InterPro" id="IPR043132">
    <property type="entry name" value="BCAT-like_C"/>
</dbReference>
<accession>A0ABQ2ER96</accession>
<dbReference type="InterPro" id="IPR001544">
    <property type="entry name" value="Aminotrans_IV"/>
</dbReference>
<dbReference type="Gene3D" id="3.30.470.10">
    <property type="match status" value="1"/>
</dbReference>